<name>A0ABW2YRD8_9SPHI</name>
<evidence type="ECO:0000313" key="2">
    <source>
        <dbReference type="EMBL" id="MFD0748774.1"/>
    </source>
</evidence>
<dbReference type="Proteomes" id="UP001596958">
    <property type="component" value="Unassembled WGS sequence"/>
</dbReference>
<gene>
    <name evidence="2" type="ORF">ACFQZS_01385</name>
</gene>
<dbReference type="InterPro" id="IPR046495">
    <property type="entry name" value="DUF6588"/>
</dbReference>
<accession>A0ABW2YRD8</accession>
<dbReference type="EMBL" id="JBHTHU010000001">
    <property type="protein sequence ID" value="MFD0748774.1"/>
    <property type="molecule type" value="Genomic_DNA"/>
</dbReference>
<keyword evidence="1" id="KW-0732">Signal</keyword>
<comment type="caution">
    <text evidence="2">The sequence shown here is derived from an EMBL/GenBank/DDBJ whole genome shotgun (WGS) entry which is preliminary data.</text>
</comment>
<dbReference type="Pfam" id="PF20230">
    <property type="entry name" value="DUF6588"/>
    <property type="match status" value="1"/>
</dbReference>
<evidence type="ECO:0000256" key="1">
    <source>
        <dbReference type="SAM" id="SignalP"/>
    </source>
</evidence>
<sequence length="345" mass="36735">MRKLYSFITALLLTAVSLTASAQDGFDELIRSNAADATILFTNYANPLFRGFGTGLNSGWNNTAATKKLLHFDLRITANGAFVPTSDKSFDVTKVGLTRITPANPSDVIAPTFGGKDAEGPLMNVKDGSGQTLSSFRMPKGIFHIIPAPTVQLTVGLVQNTDVTFRITPDIKLGDDAGKVGMFGIGVKHNIIKDFVKTSSFDLALAVNYSRINYSKTLNVANEDGTSNASNNQRVDAKFSGVNVQAILSKKLLFFTPFVAVAYQSANTEFGVLGKYVVKSGGVAGPTGPVYTYNTLTDPVNINQNSIAGLRTDVGFQLNLAVFRIYASGSLGQYKSVNGGIGLGF</sequence>
<feature type="signal peptide" evidence="1">
    <location>
        <begin position="1"/>
        <end position="22"/>
    </location>
</feature>
<keyword evidence="3" id="KW-1185">Reference proteome</keyword>
<reference evidence="3" key="1">
    <citation type="journal article" date="2019" name="Int. J. Syst. Evol. Microbiol.">
        <title>The Global Catalogue of Microorganisms (GCM) 10K type strain sequencing project: providing services to taxonomists for standard genome sequencing and annotation.</title>
        <authorList>
            <consortium name="The Broad Institute Genomics Platform"/>
            <consortium name="The Broad Institute Genome Sequencing Center for Infectious Disease"/>
            <person name="Wu L."/>
            <person name="Ma J."/>
        </authorList>
    </citation>
    <scope>NUCLEOTIDE SEQUENCE [LARGE SCALE GENOMIC DNA]</scope>
    <source>
        <strain evidence="3">CCUG 63418</strain>
    </source>
</reference>
<evidence type="ECO:0000313" key="3">
    <source>
        <dbReference type="Proteomes" id="UP001596958"/>
    </source>
</evidence>
<organism evidence="2 3">
    <name type="scientific">Mucilaginibacter calamicampi</name>
    <dbReference type="NCBI Taxonomy" id="1302352"/>
    <lineage>
        <taxon>Bacteria</taxon>
        <taxon>Pseudomonadati</taxon>
        <taxon>Bacteroidota</taxon>
        <taxon>Sphingobacteriia</taxon>
        <taxon>Sphingobacteriales</taxon>
        <taxon>Sphingobacteriaceae</taxon>
        <taxon>Mucilaginibacter</taxon>
    </lineage>
</organism>
<protein>
    <submittedName>
        <fullName evidence="2">DUF6588 family protein</fullName>
    </submittedName>
</protein>
<feature type="chain" id="PRO_5047226381" evidence="1">
    <location>
        <begin position="23"/>
        <end position="345"/>
    </location>
</feature>
<dbReference type="RefSeq" id="WP_377096554.1">
    <property type="nucleotide sequence ID" value="NZ_JBHTHU010000001.1"/>
</dbReference>
<proteinExistence type="predicted"/>